<dbReference type="HOGENOM" id="CLU_085403_0_0_1"/>
<organism evidence="1 2">
    <name type="scientific">Paracoccidioides brasiliensis (strain Pb18)</name>
    <dbReference type="NCBI Taxonomy" id="502780"/>
    <lineage>
        <taxon>Eukaryota</taxon>
        <taxon>Fungi</taxon>
        <taxon>Dikarya</taxon>
        <taxon>Ascomycota</taxon>
        <taxon>Pezizomycotina</taxon>
        <taxon>Eurotiomycetes</taxon>
        <taxon>Eurotiomycetidae</taxon>
        <taxon>Onygenales</taxon>
        <taxon>Ajellomycetaceae</taxon>
        <taxon>Paracoccidioides</taxon>
    </lineage>
</organism>
<evidence type="ECO:0008006" key="3">
    <source>
        <dbReference type="Google" id="ProtNLM"/>
    </source>
</evidence>
<name>C1G6H1_PARBD</name>
<dbReference type="InterPro" id="IPR025255">
    <property type="entry name" value="DUF4202"/>
</dbReference>
<dbReference type="OrthoDB" id="417697at2759"/>
<dbReference type="PANTHER" id="PTHR41729:SF1">
    <property type="entry name" value="GLUTAMYL-TRNA SYNTHETASE"/>
    <property type="match status" value="1"/>
</dbReference>
<dbReference type="GeneID" id="22582199"/>
<evidence type="ECO:0000313" key="2">
    <source>
        <dbReference type="Proteomes" id="UP000001628"/>
    </source>
</evidence>
<dbReference type="InParanoid" id="C1G6H1"/>
<dbReference type="EMBL" id="KN275959">
    <property type="protein sequence ID" value="EEH46678.1"/>
    <property type="molecule type" value="Genomic_DNA"/>
</dbReference>
<accession>C1G6H1</accession>
<dbReference type="STRING" id="502780.C1G6H1"/>
<sequence length="194" mass="22592">MTSKYEQALARIDDAHNEDPNIVFVDCSEVPYELHYANKMTKYLEQDKPSASEILRLAVRAQHLRRWEVPRSSYPMTKPGYFAWRNTLKNRQANLVEEICRSCGYDSDEAERAAALVRKDNMERDEECQVLEDVACLVFLDDQFEKFEREHDEEKIVGILKKTWAKMSEKGHELALQIEMSERAKGLIMKALSS</sequence>
<dbReference type="PANTHER" id="PTHR41729">
    <property type="entry name" value="GLUTAMYL-TRNA SYNTHETASE"/>
    <property type="match status" value="1"/>
</dbReference>
<dbReference type="OMA" id="YAQKMTK"/>
<reference evidence="1 2" key="1">
    <citation type="journal article" date="2011" name="PLoS Genet.">
        <title>Comparative genomic analysis of human fungal pathogens causing paracoccidioidomycosis.</title>
        <authorList>
            <person name="Desjardins C.A."/>
            <person name="Champion M.D."/>
            <person name="Holder J.W."/>
            <person name="Muszewska A."/>
            <person name="Goldberg J."/>
            <person name="Bailao A.M."/>
            <person name="Brigido M.M."/>
            <person name="Ferreira M.E."/>
            <person name="Garcia A.M."/>
            <person name="Grynberg M."/>
            <person name="Gujja S."/>
            <person name="Heiman D.I."/>
            <person name="Henn M.R."/>
            <person name="Kodira C.D."/>
            <person name="Leon-Narvaez H."/>
            <person name="Longo L.V."/>
            <person name="Ma L.J."/>
            <person name="Malavazi I."/>
            <person name="Matsuo A.L."/>
            <person name="Morais F.V."/>
            <person name="Pereira M."/>
            <person name="Rodriguez-Brito S."/>
            <person name="Sakthikumar S."/>
            <person name="Salem-Izacc S.M."/>
            <person name="Sykes S.M."/>
            <person name="Teixeira M.M."/>
            <person name="Vallejo M.C."/>
            <person name="Walter M.E."/>
            <person name="Yandava C."/>
            <person name="Young S."/>
            <person name="Zeng Q."/>
            <person name="Zucker J."/>
            <person name="Felipe M.S."/>
            <person name="Goldman G.H."/>
            <person name="Haas B.J."/>
            <person name="McEwen J.G."/>
            <person name="Nino-Vega G."/>
            <person name="Puccia R."/>
            <person name="San-Blas G."/>
            <person name="Soares C.M."/>
            <person name="Birren B.W."/>
            <person name="Cuomo C.A."/>
        </authorList>
    </citation>
    <scope>NUCLEOTIDE SEQUENCE [LARGE SCALE GENOMIC DNA]</scope>
    <source>
        <strain evidence="1 2">Pb18</strain>
    </source>
</reference>
<keyword evidence="2" id="KW-1185">Reference proteome</keyword>
<dbReference type="RefSeq" id="XP_010758599.1">
    <property type="nucleotide sequence ID" value="XM_010760297.1"/>
</dbReference>
<dbReference type="Pfam" id="PF13875">
    <property type="entry name" value="DUF4202"/>
    <property type="match status" value="1"/>
</dbReference>
<dbReference type="KEGG" id="pbn:PADG_02776"/>
<dbReference type="eggNOG" id="ENOG502S0KS">
    <property type="taxonomic scope" value="Eukaryota"/>
</dbReference>
<protein>
    <recommendedName>
        <fullName evidence="3">Glutamyl-tRNA synthetase</fullName>
    </recommendedName>
</protein>
<proteinExistence type="predicted"/>
<gene>
    <name evidence="1" type="ORF">PADG_02776</name>
</gene>
<evidence type="ECO:0000313" key="1">
    <source>
        <dbReference type="EMBL" id="EEH46678.1"/>
    </source>
</evidence>
<dbReference type="Proteomes" id="UP000001628">
    <property type="component" value="Unassembled WGS sequence"/>
</dbReference>
<dbReference type="VEuPathDB" id="FungiDB:PADG_02776"/>
<dbReference type="AlphaFoldDB" id="C1G6H1"/>